<name>A0AAD9Q2S6_ACRCE</name>
<comment type="caution">
    <text evidence="3">The sequence shown here is derived from an EMBL/GenBank/DDBJ whole genome shotgun (WGS) entry which is preliminary data.</text>
</comment>
<dbReference type="EMBL" id="JARQWQ010000078">
    <property type="protein sequence ID" value="KAK2553315.1"/>
    <property type="molecule type" value="Genomic_DNA"/>
</dbReference>
<dbReference type="Proteomes" id="UP001249851">
    <property type="component" value="Unassembled WGS sequence"/>
</dbReference>
<dbReference type="AlphaFoldDB" id="A0AAD9Q2S6"/>
<reference evidence="3" key="1">
    <citation type="journal article" date="2023" name="G3 (Bethesda)">
        <title>Whole genome assembly and annotation of the endangered Caribbean coral Acropora cervicornis.</title>
        <authorList>
            <person name="Selwyn J.D."/>
            <person name="Vollmer S.V."/>
        </authorList>
    </citation>
    <scope>NUCLEOTIDE SEQUENCE</scope>
    <source>
        <strain evidence="3">K2</strain>
    </source>
</reference>
<evidence type="ECO:0000313" key="3">
    <source>
        <dbReference type="EMBL" id="KAK2553315.1"/>
    </source>
</evidence>
<feature type="signal peptide" evidence="2">
    <location>
        <begin position="1"/>
        <end position="24"/>
    </location>
</feature>
<keyword evidence="2" id="KW-0732">Signal</keyword>
<evidence type="ECO:0000256" key="2">
    <source>
        <dbReference type="SAM" id="SignalP"/>
    </source>
</evidence>
<accession>A0AAD9Q2S6</accession>
<keyword evidence="1" id="KW-0812">Transmembrane</keyword>
<sequence length="351" mass="38366">MASVISNALGVLIIISFRFSVIFGQCDRSSSYRDCAPDQVCSRRQCFNSSNCLYLSCSMDSDCSVNEVCCSGKCRSGSDCSGDFCRSSNDCSVGQKCCVNTCTNYDCEDPTVAILIAVVGSLVGLFVVFISIYYCHRRARLGRSGTAEVSCSMNSHCSVNEACCSGMCQYGSDCLDKSCAKKFDCSVGQSCCSNVCEDGYDCSGHLCSSSNDCSVGQDCCDGICDYCVDQTPIIVGAIVASLGAFFPLIMFIYCCNRRARLGRPGRVVLGRPVTTTVAAKTHHHRFTNKVISKVTPINPYLKNMISIRMLILLQTVAEWRLDVFCLLLTIQRLPHMVQFKVLDLYVSRETP</sequence>
<evidence type="ECO:0000313" key="4">
    <source>
        <dbReference type="Proteomes" id="UP001249851"/>
    </source>
</evidence>
<feature type="transmembrane region" description="Helical" evidence="1">
    <location>
        <begin position="112"/>
        <end position="135"/>
    </location>
</feature>
<organism evidence="3 4">
    <name type="scientific">Acropora cervicornis</name>
    <name type="common">Staghorn coral</name>
    <dbReference type="NCBI Taxonomy" id="6130"/>
    <lineage>
        <taxon>Eukaryota</taxon>
        <taxon>Metazoa</taxon>
        <taxon>Cnidaria</taxon>
        <taxon>Anthozoa</taxon>
        <taxon>Hexacorallia</taxon>
        <taxon>Scleractinia</taxon>
        <taxon>Astrocoeniina</taxon>
        <taxon>Acroporidae</taxon>
        <taxon>Acropora</taxon>
    </lineage>
</organism>
<gene>
    <name evidence="3" type="ORF">P5673_025282</name>
</gene>
<protein>
    <submittedName>
        <fullName evidence="3">Uncharacterized protein</fullName>
    </submittedName>
</protein>
<evidence type="ECO:0000256" key="1">
    <source>
        <dbReference type="SAM" id="Phobius"/>
    </source>
</evidence>
<feature type="transmembrane region" description="Helical" evidence="1">
    <location>
        <begin position="233"/>
        <end position="253"/>
    </location>
</feature>
<feature type="chain" id="PRO_5042160731" evidence="2">
    <location>
        <begin position="25"/>
        <end position="351"/>
    </location>
</feature>
<keyword evidence="1" id="KW-0472">Membrane</keyword>
<keyword evidence="4" id="KW-1185">Reference proteome</keyword>
<proteinExistence type="predicted"/>
<keyword evidence="1" id="KW-1133">Transmembrane helix</keyword>
<reference evidence="3" key="2">
    <citation type="journal article" date="2023" name="Science">
        <title>Genomic signatures of disease resistance in endangered staghorn corals.</title>
        <authorList>
            <person name="Vollmer S.V."/>
            <person name="Selwyn J.D."/>
            <person name="Despard B.A."/>
            <person name="Roesel C.L."/>
        </authorList>
    </citation>
    <scope>NUCLEOTIDE SEQUENCE</scope>
    <source>
        <strain evidence="3">K2</strain>
    </source>
</reference>